<dbReference type="PANTHER" id="PTHR46157">
    <property type="entry name" value="K(+) EFFLUX ANTIPORTER 3, CHLOROPLASTIC"/>
    <property type="match status" value="1"/>
</dbReference>
<evidence type="ECO:0000313" key="4">
    <source>
        <dbReference type="Proteomes" id="UP000257109"/>
    </source>
</evidence>
<dbReference type="EMBL" id="QJKJ01002008">
    <property type="protein sequence ID" value="RDY04802.1"/>
    <property type="molecule type" value="Genomic_DNA"/>
</dbReference>
<protein>
    <submittedName>
        <fullName evidence="3">K(+) efflux antiporter 3, chloroplastic</fullName>
    </submittedName>
</protein>
<dbReference type="Proteomes" id="UP000257109">
    <property type="component" value="Unassembled WGS sequence"/>
</dbReference>
<feature type="transmembrane region" description="Helical" evidence="2">
    <location>
        <begin position="192"/>
        <end position="213"/>
    </location>
</feature>
<proteinExistence type="predicted"/>
<dbReference type="GO" id="GO:0009507">
    <property type="term" value="C:chloroplast"/>
    <property type="evidence" value="ECO:0007669"/>
    <property type="project" value="TreeGrafter"/>
</dbReference>
<dbReference type="OrthoDB" id="4834at2759"/>
<gene>
    <name evidence="3" type="primary">KEA3</name>
    <name evidence="3" type="ORF">CR513_11437</name>
</gene>
<feature type="non-terminal residue" evidence="3">
    <location>
        <position position="1"/>
    </location>
</feature>
<evidence type="ECO:0000256" key="1">
    <source>
        <dbReference type="ARBA" id="ARBA00004141"/>
    </source>
</evidence>
<dbReference type="Gene3D" id="1.20.1530.20">
    <property type="match status" value="1"/>
</dbReference>
<comment type="subcellular location">
    <subcellularLocation>
        <location evidence="1">Membrane</location>
        <topology evidence="1">Multi-pass membrane protein</topology>
    </subcellularLocation>
</comment>
<evidence type="ECO:0000313" key="3">
    <source>
        <dbReference type="EMBL" id="RDY04802.1"/>
    </source>
</evidence>
<dbReference type="InterPro" id="IPR038770">
    <property type="entry name" value="Na+/solute_symporter_sf"/>
</dbReference>
<keyword evidence="2" id="KW-1133">Transmembrane helix</keyword>
<accession>A0A371HPY1</accession>
<comment type="caution">
    <text evidence="3">The sequence shown here is derived from an EMBL/GenBank/DDBJ whole genome shotgun (WGS) entry which is preliminary data.</text>
</comment>
<name>A0A371HPY1_MUCPR</name>
<evidence type="ECO:0000256" key="2">
    <source>
        <dbReference type="SAM" id="Phobius"/>
    </source>
</evidence>
<reference evidence="3" key="1">
    <citation type="submission" date="2018-05" db="EMBL/GenBank/DDBJ databases">
        <title>Draft genome of Mucuna pruriens seed.</title>
        <authorList>
            <person name="Nnadi N.E."/>
            <person name="Vos R."/>
            <person name="Hasami M.H."/>
            <person name="Devisetty U.K."/>
            <person name="Aguiy J.C."/>
        </authorList>
    </citation>
    <scope>NUCLEOTIDE SEQUENCE [LARGE SCALE GENOMIC DNA]</scope>
    <source>
        <strain evidence="3">JCA_2017</strain>
    </source>
</reference>
<dbReference type="PANTHER" id="PTHR46157:SF4">
    <property type="entry name" value="K(+) EFFLUX ANTIPORTER 3, CHLOROPLASTIC"/>
    <property type="match status" value="1"/>
</dbReference>
<sequence length="319" mass="36389">MGLRQRGTSLLPLLYSSLTQSPSSLNPIPHQQLQPQPHQQLCPTLLYSLVFHCSAGEYERRRSKGRIAFYYNNDEKHSIQNYPKQPVFERRSISHRPVTEKSRQKPCERIKGILFDALKNNRYSAVGVFNDLRLVALIFLPVTIVIVPTFKELTQFDLIRDLLVVKVLSECGILFLLFEMSLEFSPARLKALAKYAFGMGLAQVVLATLAFSAPELLLNGVVERKFWSTFSHSQADLIMTRKKQHVQEEERIRVIGQALFQFLQIASNWWMAWDTPQTEGDLPKVTPLVLLVYMVLAFSSSWFIFVKVVLVATFGLAAA</sequence>
<keyword evidence="4" id="KW-1185">Reference proteome</keyword>
<keyword evidence="2" id="KW-0472">Membrane</keyword>
<feature type="transmembrane region" description="Helical" evidence="2">
    <location>
        <begin position="162"/>
        <end position="180"/>
    </location>
</feature>
<keyword evidence="2" id="KW-0812">Transmembrane</keyword>
<feature type="transmembrane region" description="Helical" evidence="2">
    <location>
        <begin position="290"/>
        <end position="317"/>
    </location>
</feature>
<dbReference type="GO" id="GO:0016020">
    <property type="term" value="C:membrane"/>
    <property type="evidence" value="ECO:0007669"/>
    <property type="project" value="UniProtKB-SubCell"/>
</dbReference>
<dbReference type="AlphaFoldDB" id="A0A371HPY1"/>
<feature type="transmembrane region" description="Helical" evidence="2">
    <location>
        <begin position="132"/>
        <end position="150"/>
    </location>
</feature>
<organism evidence="3 4">
    <name type="scientific">Mucuna pruriens</name>
    <name type="common">Velvet bean</name>
    <name type="synonym">Dolichos pruriens</name>
    <dbReference type="NCBI Taxonomy" id="157652"/>
    <lineage>
        <taxon>Eukaryota</taxon>
        <taxon>Viridiplantae</taxon>
        <taxon>Streptophyta</taxon>
        <taxon>Embryophyta</taxon>
        <taxon>Tracheophyta</taxon>
        <taxon>Spermatophyta</taxon>
        <taxon>Magnoliopsida</taxon>
        <taxon>eudicotyledons</taxon>
        <taxon>Gunneridae</taxon>
        <taxon>Pentapetalae</taxon>
        <taxon>rosids</taxon>
        <taxon>fabids</taxon>
        <taxon>Fabales</taxon>
        <taxon>Fabaceae</taxon>
        <taxon>Papilionoideae</taxon>
        <taxon>50 kb inversion clade</taxon>
        <taxon>NPAAA clade</taxon>
        <taxon>indigoferoid/millettioid clade</taxon>
        <taxon>Phaseoleae</taxon>
        <taxon>Mucuna</taxon>
    </lineage>
</organism>